<evidence type="ECO:0008006" key="3">
    <source>
        <dbReference type="Google" id="ProtNLM"/>
    </source>
</evidence>
<protein>
    <recommendedName>
        <fullName evidence="3">Lipoprotein</fullName>
    </recommendedName>
</protein>
<sequence length="153" mass="16792">MKKLFLVSVLFALVACSSEENDEQLEALEAKSTCGFGIFDNPDYDCGYSVGYSDWVAHYNTAAVALGFDSCSQITIRVVERNNLPPTVQIITQGGGSGDIVQRAQNDNFAYFNNLFNDLSTEFRRGQAEGYMFGRGQEPLTLGNGDCGNIIFE</sequence>
<gene>
    <name evidence="1" type="ORF">FHK87_16945</name>
</gene>
<evidence type="ECO:0000313" key="1">
    <source>
        <dbReference type="EMBL" id="TPN84616.1"/>
    </source>
</evidence>
<dbReference type="RefSeq" id="WP_140594951.1">
    <property type="nucleotide sequence ID" value="NZ_VFWZ01000005.1"/>
</dbReference>
<comment type="caution">
    <text evidence="1">The sequence shown here is derived from an EMBL/GenBank/DDBJ whole genome shotgun (WGS) entry which is preliminary data.</text>
</comment>
<dbReference type="PROSITE" id="PS51257">
    <property type="entry name" value="PROKAR_LIPOPROTEIN"/>
    <property type="match status" value="1"/>
</dbReference>
<organism evidence="1 2">
    <name type="scientific">Aquimarina algicola</name>
    <dbReference type="NCBI Taxonomy" id="2589995"/>
    <lineage>
        <taxon>Bacteria</taxon>
        <taxon>Pseudomonadati</taxon>
        <taxon>Bacteroidota</taxon>
        <taxon>Flavobacteriia</taxon>
        <taxon>Flavobacteriales</taxon>
        <taxon>Flavobacteriaceae</taxon>
        <taxon>Aquimarina</taxon>
    </lineage>
</organism>
<keyword evidence="2" id="KW-1185">Reference proteome</keyword>
<proteinExistence type="predicted"/>
<evidence type="ECO:0000313" key="2">
    <source>
        <dbReference type="Proteomes" id="UP000315540"/>
    </source>
</evidence>
<dbReference type="AlphaFoldDB" id="A0A504J193"/>
<dbReference type="OrthoDB" id="9860080at2"/>
<dbReference type="EMBL" id="VFWZ01000005">
    <property type="protein sequence ID" value="TPN84616.1"/>
    <property type="molecule type" value="Genomic_DNA"/>
</dbReference>
<name>A0A504J193_9FLAO</name>
<accession>A0A504J193</accession>
<dbReference type="Proteomes" id="UP000315540">
    <property type="component" value="Unassembled WGS sequence"/>
</dbReference>
<reference evidence="1 2" key="1">
    <citation type="submission" date="2019-06" db="EMBL/GenBank/DDBJ databases">
        <authorList>
            <person name="Meng X."/>
        </authorList>
    </citation>
    <scope>NUCLEOTIDE SEQUENCE [LARGE SCALE GENOMIC DNA]</scope>
    <source>
        <strain evidence="1 2">M625</strain>
    </source>
</reference>